<dbReference type="Proteomes" id="UP000504636">
    <property type="component" value="Unplaced"/>
</dbReference>
<reference evidence="3" key="3">
    <citation type="submission" date="2025-04" db="UniProtKB">
        <authorList>
            <consortium name="RefSeq"/>
        </authorList>
    </citation>
    <scope>IDENTIFICATION</scope>
    <source>
        <strain evidence="3">CBS 304.34</strain>
    </source>
</reference>
<dbReference type="RefSeq" id="XP_033578867.1">
    <property type="nucleotide sequence ID" value="XM_033715368.1"/>
</dbReference>
<evidence type="ECO:0000313" key="3">
    <source>
        <dbReference type="RefSeq" id="XP_033578867.1"/>
    </source>
</evidence>
<proteinExistence type="predicted"/>
<protein>
    <submittedName>
        <fullName evidence="1 3">Uncharacterized protein</fullName>
    </submittedName>
</protein>
<organism evidence="1">
    <name type="scientific">Mytilinidion resinicola</name>
    <dbReference type="NCBI Taxonomy" id="574789"/>
    <lineage>
        <taxon>Eukaryota</taxon>
        <taxon>Fungi</taxon>
        <taxon>Dikarya</taxon>
        <taxon>Ascomycota</taxon>
        <taxon>Pezizomycotina</taxon>
        <taxon>Dothideomycetes</taxon>
        <taxon>Pleosporomycetidae</taxon>
        <taxon>Mytilinidiales</taxon>
        <taxon>Mytilinidiaceae</taxon>
        <taxon>Mytilinidion</taxon>
    </lineage>
</organism>
<evidence type="ECO:0000313" key="2">
    <source>
        <dbReference type="Proteomes" id="UP000504636"/>
    </source>
</evidence>
<dbReference type="OrthoDB" id="3767226at2759"/>
<dbReference type="AlphaFoldDB" id="A0A6A6YU39"/>
<accession>A0A6A6YU39</accession>
<keyword evidence="2" id="KW-1185">Reference proteome</keyword>
<dbReference type="EMBL" id="MU003698">
    <property type="protein sequence ID" value="KAF2811903.1"/>
    <property type="molecule type" value="Genomic_DNA"/>
</dbReference>
<feature type="non-terminal residue" evidence="1">
    <location>
        <position position="1"/>
    </location>
</feature>
<gene>
    <name evidence="1 3" type="ORF">BDZ99DRAFT_384169</name>
</gene>
<sequence length="68" mass="7865">VFNKALNKNISVYLSEFRNRYKRLTGAISAGIKSAALSKVKEHFKNSSLFKEKDIKLIERVTIINIFY</sequence>
<evidence type="ECO:0000313" key="1">
    <source>
        <dbReference type="EMBL" id="KAF2811903.1"/>
    </source>
</evidence>
<reference evidence="1 3" key="1">
    <citation type="journal article" date="2020" name="Stud. Mycol.">
        <title>101 Dothideomycetes genomes: a test case for predicting lifestyles and emergence of pathogens.</title>
        <authorList>
            <person name="Haridas S."/>
            <person name="Albert R."/>
            <person name="Binder M."/>
            <person name="Bloem J."/>
            <person name="Labutti K."/>
            <person name="Salamov A."/>
            <person name="Andreopoulos B."/>
            <person name="Baker S."/>
            <person name="Barry K."/>
            <person name="Bills G."/>
            <person name="Bluhm B."/>
            <person name="Cannon C."/>
            <person name="Castanera R."/>
            <person name="Culley D."/>
            <person name="Daum C."/>
            <person name="Ezra D."/>
            <person name="Gonzalez J."/>
            <person name="Henrissat B."/>
            <person name="Kuo A."/>
            <person name="Liang C."/>
            <person name="Lipzen A."/>
            <person name="Lutzoni F."/>
            <person name="Magnuson J."/>
            <person name="Mondo S."/>
            <person name="Nolan M."/>
            <person name="Ohm R."/>
            <person name="Pangilinan J."/>
            <person name="Park H.-J."/>
            <person name="Ramirez L."/>
            <person name="Alfaro M."/>
            <person name="Sun H."/>
            <person name="Tritt A."/>
            <person name="Yoshinaga Y."/>
            <person name="Zwiers L.-H."/>
            <person name="Turgeon B."/>
            <person name="Goodwin S."/>
            <person name="Spatafora J."/>
            <person name="Crous P."/>
            <person name="Grigoriev I."/>
        </authorList>
    </citation>
    <scope>NUCLEOTIDE SEQUENCE</scope>
    <source>
        <strain evidence="1 3">CBS 304.34</strain>
    </source>
</reference>
<name>A0A6A6YU39_9PEZI</name>
<dbReference type="GeneID" id="54456261"/>
<reference evidence="3" key="2">
    <citation type="submission" date="2020-04" db="EMBL/GenBank/DDBJ databases">
        <authorList>
            <consortium name="NCBI Genome Project"/>
        </authorList>
    </citation>
    <scope>NUCLEOTIDE SEQUENCE</scope>
    <source>
        <strain evidence="3">CBS 304.34</strain>
    </source>
</reference>